<dbReference type="Proteomes" id="UP001296643">
    <property type="component" value="Unassembled WGS sequence"/>
</dbReference>
<dbReference type="Proteomes" id="UP001297422">
    <property type="component" value="Unassembled WGS sequence"/>
</dbReference>
<keyword evidence="3" id="KW-0378">Hydrolase</keyword>
<feature type="domain" description="Apiosidase-like catalytic" evidence="2">
    <location>
        <begin position="12"/>
        <end position="343"/>
    </location>
</feature>
<dbReference type="EMBL" id="QRIA01000023">
    <property type="protein sequence ID" value="RHG16251.1"/>
    <property type="molecule type" value="Genomic_DNA"/>
</dbReference>
<dbReference type="InterPro" id="IPR024749">
    <property type="entry name" value="Collagen-bd_put"/>
</dbReference>
<dbReference type="SUPFAM" id="SSF51445">
    <property type="entry name" value="(Trans)glycosidases"/>
    <property type="match status" value="1"/>
</dbReference>
<proteinExistence type="predicted"/>
<evidence type="ECO:0000313" key="6">
    <source>
        <dbReference type="Proteomes" id="UP000285697"/>
    </source>
</evidence>
<dbReference type="PANTHER" id="PTHR37836">
    <property type="entry name" value="LMO1036 PROTEIN"/>
    <property type="match status" value="1"/>
</dbReference>
<comment type="caution">
    <text evidence="5">The sequence shown here is derived from an EMBL/GenBank/DDBJ whole genome shotgun (WGS) entry which is preliminary data.</text>
</comment>
<evidence type="ECO:0000313" key="5">
    <source>
        <dbReference type="EMBL" id="RHG16251.1"/>
    </source>
</evidence>
<dbReference type="GO" id="GO:0016787">
    <property type="term" value="F:hydrolase activity"/>
    <property type="evidence" value="ECO:0007669"/>
    <property type="project" value="UniProtKB-KW"/>
</dbReference>
<dbReference type="Pfam" id="PF12904">
    <property type="entry name" value="Collagen_bind_2"/>
    <property type="match status" value="1"/>
</dbReference>
<reference evidence="3" key="4">
    <citation type="submission" date="2021-10" db="EMBL/GenBank/DDBJ databases">
        <title>Collection of gut derived symbiotic bacterial strains cultured from healthy donors.</title>
        <authorList>
            <person name="Lin H."/>
            <person name="Littmann E."/>
            <person name="Claire K."/>
            <person name="Pamer E."/>
        </authorList>
    </citation>
    <scope>NUCLEOTIDE SEQUENCE</scope>
    <source>
        <strain evidence="3">MSK.23.4</strain>
    </source>
</reference>
<dbReference type="EMBL" id="JAAIRM010000013">
    <property type="protein sequence ID" value="NSI19428.1"/>
    <property type="molecule type" value="Genomic_DNA"/>
</dbReference>
<evidence type="ECO:0000259" key="1">
    <source>
        <dbReference type="Pfam" id="PF12904"/>
    </source>
</evidence>
<evidence type="ECO:0000259" key="2">
    <source>
        <dbReference type="Pfam" id="PF13204"/>
    </source>
</evidence>
<dbReference type="Gene3D" id="3.20.20.80">
    <property type="entry name" value="Glycosidases"/>
    <property type="match status" value="1"/>
</dbReference>
<dbReference type="RefSeq" id="WP_118263236.1">
    <property type="nucleotide sequence ID" value="NZ_JAAIMT010000006.1"/>
</dbReference>
<evidence type="ECO:0000313" key="3">
    <source>
        <dbReference type="EMBL" id="MCB5493492.1"/>
    </source>
</evidence>
<reference evidence="4" key="2">
    <citation type="journal article" date="2020" name="Cell Host Microbe">
        <title>Functional and Genomic Variation between Human-Derived Isolates of Lachnospiraceae Reveals Inter- and Intra-Species Diversity.</title>
        <authorList>
            <person name="Sorbara M.T."/>
            <person name="Littmann E.R."/>
            <person name="Fontana E."/>
            <person name="Moody T.U."/>
            <person name="Kohout C.E."/>
            <person name="Gjonbalaj M."/>
            <person name="Eaton V."/>
            <person name="Seok R."/>
            <person name="Leiner I.M."/>
            <person name="Pamer E.G."/>
        </authorList>
    </citation>
    <scope>NUCLEOTIDE SEQUENCE</scope>
    <source>
        <strain evidence="4">MSK.22.53</strain>
    </source>
</reference>
<reference evidence="4" key="3">
    <citation type="submission" date="2020-02" db="EMBL/GenBank/DDBJ databases">
        <authorList>
            <person name="Littmann E."/>
            <person name="Sorbara M."/>
        </authorList>
    </citation>
    <scope>NUCLEOTIDE SEQUENCE</scope>
    <source>
        <strain evidence="4">MSK.22.53</strain>
    </source>
</reference>
<dbReference type="Proteomes" id="UP000285697">
    <property type="component" value="Unassembled WGS sequence"/>
</dbReference>
<dbReference type="InterPro" id="IPR017853">
    <property type="entry name" value="GH"/>
</dbReference>
<accession>A0A414SAM5</accession>
<gene>
    <name evidence="5" type="ORF">DW270_13540</name>
    <name evidence="4" type="ORF">G4958_08725</name>
    <name evidence="3" type="ORF">LIQ10_07015</name>
</gene>
<sequence length="441" mass="50995">MKAWEYGKLRVSDNRKYLCNGDRPFFWLGDTAWLMFAKLTEEEAAVYLRNRKEKGYTVIQSTLIHEWPQKNRDGANALYKEDYATPDLEGGYWDRVEHMVSMAEELGIYMALLPTWGGNVESGRLHMGNVDAYLDFLLERFGSRPNIIWLAGGDVKGEAAPEVFCHIGKRLKEESDGHLVGFHPFGRTSSSQWFQEEDWLDFNMFQSGHRRYDQVVLGAWDDNGKNPNQYGEDNWRYVQADLAKTPLKPTIDGEPSYEQIVHGLHDNTQPYWQSWDTRRYAYWSVFAGAFGHTFGDNAIMQFFRKDLEKEGAFGVWQDWREALHNIGGMQMGHLKHLMESVDYQNGCAAQNLVTEGDGEAYERIAVFAGKDYIFCYDYTGHPFTLDLESYEGTFDTYWMDPVTGVFSYAGCTEGKQKHTFCPMKRLEGHSDWVLVLKKQEK</sequence>
<dbReference type="PANTHER" id="PTHR37836:SF3">
    <property type="entry name" value="ENDOGLUCANASE"/>
    <property type="match status" value="1"/>
</dbReference>
<evidence type="ECO:0000313" key="4">
    <source>
        <dbReference type="EMBL" id="NSI19428.1"/>
    </source>
</evidence>
<dbReference type="EMBL" id="JAJBNC010000009">
    <property type="protein sequence ID" value="MCB5493492.1"/>
    <property type="molecule type" value="Genomic_DNA"/>
</dbReference>
<name>A0A414SAM5_MEDGN</name>
<dbReference type="InterPro" id="IPR025277">
    <property type="entry name" value="Apiosidase-like_cat_dom"/>
</dbReference>
<dbReference type="AlphaFoldDB" id="A0A414SAM5"/>
<organism evidence="5 6">
    <name type="scientific">Mediterraneibacter gnavus</name>
    <name type="common">Ruminococcus gnavus</name>
    <dbReference type="NCBI Taxonomy" id="33038"/>
    <lineage>
        <taxon>Bacteria</taxon>
        <taxon>Bacillati</taxon>
        <taxon>Bacillota</taxon>
        <taxon>Clostridia</taxon>
        <taxon>Lachnospirales</taxon>
        <taxon>Lachnospiraceae</taxon>
        <taxon>Mediterraneibacter</taxon>
    </lineage>
</organism>
<dbReference type="Pfam" id="PF13204">
    <property type="entry name" value="Apiosidase"/>
    <property type="match status" value="1"/>
</dbReference>
<protein>
    <submittedName>
        <fullName evidence="5">DUF4038 domain-containing protein</fullName>
    </submittedName>
    <submittedName>
        <fullName evidence="3">Glycoside hydrolase family 140 protein</fullName>
    </submittedName>
</protein>
<reference evidence="5 6" key="1">
    <citation type="submission" date="2018-08" db="EMBL/GenBank/DDBJ databases">
        <title>A genome reference for cultivated species of the human gut microbiota.</title>
        <authorList>
            <person name="Zou Y."/>
            <person name="Xue W."/>
            <person name="Luo G."/>
        </authorList>
    </citation>
    <scope>NUCLEOTIDE SEQUENCE [LARGE SCALE GENOMIC DNA]</scope>
    <source>
        <strain evidence="5 6">AM22-7AC</strain>
    </source>
</reference>
<feature type="domain" description="Putative collagen-binding" evidence="1">
    <location>
        <begin position="349"/>
        <end position="436"/>
    </location>
</feature>